<dbReference type="PANTHER" id="PTHR48070">
    <property type="entry name" value="ESTERASE OVCA2"/>
    <property type="match status" value="1"/>
</dbReference>
<feature type="compositionally biased region" description="Low complexity" evidence="2">
    <location>
        <begin position="1"/>
        <end position="20"/>
    </location>
</feature>
<feature type="region of interest" description="Disordered" evidence="2">
    <location>
        <begin position="1"/>
        <end position="22"/>
    </location>
</feature>
<evidence type="ECO:0000256" key="1">
    <source>
        <dbReference type="ARBA" id="ARBA00022801"/>
    </source>
</evidence>
<dbReference type="GO" id="GO:0005737">
    <property type="term" value="C:cytoplasm"/>
    <property type="evidence" value="ECO:0007669"/>
    <property type="project" value="TreeGrafter"/>
</dbReference>
<evidence type="ECO:0000313" key="4">
    <source>
        <dbReference type="EMBL" id="GIL53309.1"/>
    </source>
</evidence>
<comment type="caution">
    <text evidence="4">The sequence shown here is derived from an EMBL/GenBank/DDBJ whole genome shotgun (WGS) entry which is preliminary data.</text>
</comment>
<dbReference type="InterPro" id="IPR029058">
    <property type="entry name" value="AB_hydrolase_fold"/>
</dbReference>
<accession>A0A8J4B3E1</accession>
<keyword evidence="1" id="KW-0378">Hydrolase</keyword>
<dbReference type="Gene3D" id="3.40.50.1820">
    <property type="entry name" value="alpha/beta hydrolase"/>
    <property type="match status" value="1"/>
</dbReference>
<dbReference type="SUPFAM" id="SSF53474">
    <property type="entry name" value="alpha/beta-Hydrolases"/>
    <property type="match status" value="1"/>
</dbReference>
<organism evidence="4 5">
    <name type="scientific">Volvox africanus</name>
    <dbReference type="NCBI Taxonomy" id="51714"/>
    <lineage>
        <taxon>Eukaryota</taxon>
        <taxon>Viridiplantae</taxon>
        <taxon>Chlorophyta</taxon>
        <taxon>core chlorophytes</taxon>
        <taxon>Chlorophyceae</taxon>
        <taxon>CS clade</taxon>
        <taxon>Chlamydomonadales</taxon>
        <taxon>Volvocaceae</taxon>
        <taxon>Volvox</taxon>
    </lineage>
</organism>
<evidence type="ECO:0000259" key="3">
    <source>
        <dbReference type="Pfam" id="PF03959"/>
    </source>
</evidence>
<gene>
    <name evidence="4" type="ORF">Vafri_8941</name>
</gene>
<feature type="domain" description="Serine hydrolase" evidence="3">
    <location>
        <begin position="22"/>
        <end position="288"/>
    </location>
</feature>
<dbReference type="Pfam" id="PF03959">
    <property type="entry name" value="FSH1"/>
    <property type="match status" value="1"/>
</dbReference>
<dbReference type="InterPro" id="IPR005645">
    <property type="entry name" value="FSH-like_dom"/>
</dbReference>
<dbReference type="AlphaFoldDB" id="A0A8J4B3E1"/>
<dbReference type="Proteomes" id="UP000747399">
    <property type="component" value="Unassembled WGS sequence"/>
</dbReference>
<dbReference type="PANTHER" id="PTHR48070:SF6">
    <property type="entry name" value="ESTERASE OVCA2"/>
    <property type="match status" value="1"/>
</dbReference>
<reference evidence="4" key="1">
    <citation type="journal article" date="2021" name="Proc. Natl. Acad. Sci. U.S.A.">
        <title>Three genomes in the algal genus Volvox reveal the fate of a haploid sex-determining region after a transition to homothallism.</title>
        <authorList>
            <person name="Yamamoto K."/>
            <person name="Hamaji T."/>
            <person name="Kawai-Toyooka H."/>
            <person name="Matsuzaki R."/>
            <person name="Takahashi F."/>
            <person name="Nishimura Y."/>
            <person name="Kawachi M."/>
            <person name="Noguchi H."/>
            <person name="Minakuchi Y."/>
            <person name="Umen J.G."/>
            <person name="Toyoda A."/>
            <person name="Nozaki H."/>
        </authorList>
    </citation>
    <scope>NUCLEOTIDE SEQUENCE</scope>
    <source>
        <strain evidence="4">NIES-3780</strain>
    </source>
</reference>
<evidence type="ECO:0000313" key="5">
    <source>
        <dbReference type="Proteomes" id="UP000747399"/>
    </source>
</evidence>
<evidence type="ECO:0000256" key="2">
    <source>
        <dbReference type="SAM" id="MobiDB-lite"/>
    </source>
</evidence>
<dbReference type="InterPro" id="IPR050593">
    <property type="entry name" value="LovG"/>
</dbReference>
<proteinExistence type="predicted"/>
<dbReference type="EMBL" id="BNCO01000014">
    <property type="protein sequence ID" value="GIL53309.1"/>
    <property type="molecule type" value="Genomic_DNA"/>
</dbReference>
<feature type="region of interest" description="Disordered" evidence="2">
    <location>
        <begin position="187"/>
        <end position="245"/>
    </location>
</feature>
<keyword evidence="5" id="KW-1185">Reference proteome</keyword>
<feature type="compositionally biased region" description="Low complexity" evidence="2">
    <location>
        <begin position="192"/>
        <end position="201"/>
    </location>
</feature>
<sequence length="310" mass="32798">MHVTSAAEGRAPPTGAATAPRRPRLLALHGWRTSAAVLAQQLQRSGLGTALEEVAELDYLNGPHPARGPPTPDVQRAFQPPFFEWWDAVQDAASVAKVVRYEGVQETMSLIRAELHRAAASGRPVGGLVGFSQGAMLAGLVMALQERSQAGFQDVPPLRCAVLIGGGLIRDPAFGYLYAGGCDNGGSGGGHSSSSSSSSSSTVAQDAAQVPPLSTGVPVASATATQRPLTPPPPPQLTQPQTPLFSSPSCHLIGSADLLRHNSEKLVRAFRQPLVLRHDQGHVVPRLNWEQRRQLTDFLRANLVPTNAPH</sequence>
<protein>
    <recommendedName>
        <fullName evidence="3">Serine hydrolase domain-containing protein</fullName>
    </recommendedName>
</protein>
<name>A0A8J4B3E1_9CHLO</name>
<dbReference type="GO" id="GO:0005634">
    <property type="term" value="C:nucleus"/>
    <property type="evidence" value="ECO:0007669"/>
    <property type="project" value="TreeGrafter"/>
</dbReference>
<dbReference type="GO" id="GO:0016787">
    <property type="term" value="F:hydrolase activity"/>
    <property type="evidence" value="ECO:0007669"/>
    <property type="project" value="UniProtKB-KW"/>
</dbReference>